<dbReference type="FunFam" id="3.40.50.720:FF:000084">
    <property type="entry name" value="Short-chain dehydrogenase reductase"/>
    <property type="match status" value="1"/>
</dbReference>
<dbReference type="eggNOG" id="COG1028">
    <property type="taxonomic scope" value="Bacteria"/>
</dbReference>
<keyword evidence="3" id="KW-0560">Oxidoreductase</keyword>
<sequence length="269" mass="28325">MDLHLHGKRALVTGSSSGIGAEIARMLASEGAKVVVHGRDKTRARAVAQRIESAGGQAFVALGDLNSEAGAATVVETAQQAFGGVDILVNNVGGSASVAHLSWFDAPLEEWAENYQHNVLVAVRLVKALVPAMRERGWGRVIQISSRNAISPHVQFGGYGAAKAGLNNFTLSLSKALSGTGVTSNGIMPGLIDTPQLDSWFLQIAEKHAGTQDPKDGRQYVLKNIVHQTVDRLGEPKDIAAAVCYLASPLSDFMTGTTFRIDGGSTPTV</sequence>
<dbReference type="KEGG" id="gma:AciX8_2178"/>
<dbReference type="PROSITE" id="PS00061">
    <property type="entry name" value="ADH_SHORT"/>
    <property type="match status" value="1"/>
</dbReference>
<reference evidence="3 4" key="1">
    <citation type="submission" date="2011-11" db="EMBL/GenBank/DDBJ databases">
        <title>Complete sequence of Granulicella mallensis MP5ACTX8.</title>
        <authorList>
            <consortium name="US DOE Joint Genome Institute"/>
            <person name="Lucas S."/>
            <person name="Copeland A."/>
            <person name="Lapidus A."/>
            <person name="Cheng J.-F."/>
            <person name="Goodwin L."/>
            <person name="Pitluck S."/>
            <person name="Peters L."/>
            <person name="Lu M."/>
            <person name="Detter J.C."/>
            <person name="Han C."/>
            <person name="Tapia R."/>
            <person name="Land M."/>
            <person name="Hauser L."/>
            <person name="Kyrpides N."/>
            <person name="Ivanova N."/>
            <person name="Mikhailova N."/>
            <person name="Pagani I."/>
            <person name="Rawat S."/>
            <person name="Mannisto M."/>
            <person name="Haggblom M."/>
            <person name="Woyke T."/>
        </authorList>
    </citation>
    <scope>NUCLEOTIDE SEQUENCE [LARGE SCALE GENOMIC DNA]</scope>
    <source>
        <strain evidence="4">ATCC BAA-1857 / DSM 23137 / MP5ACTX8</strain>
    </source>
</reference>
<dbReference type="InterPro" id="IPR036291">
    <property type="entry name" value="NAD(P)-bd_dom_sf"/>
</dbReference>
<dbReference type="PRINTS" id="PR00081">
    <property type="entry name" value="GDHRDH"/>
</dbReference>
<evidence type="ECO:0000256" key="1">
    <source>
        <dbReference type="ARBA" id="ARBA00006484"/>
    </source>
</evidence>
<dbReference type="EC" id="1.1.1.100" evidence="3"/>
<dbReference type="InterPro" id="IPR020904">
    <property type="entry name" value="Sc_DH/Rdtase_CS"/>
</dbReference>
<comment type="similarity">
    <text evidence="1 2">Belongs to the short-chain dehydrogenases/reductases (SDR) family.</text>
</comment>
<dbReference type="Gene3D" id="3.40.50.720">
    <property type="entry name" value="NAD(P)-binding Rossmann-like Domain"/>
    <property type="match status" value="1"/>
</dbReference>
<name>G8NVC1_GRAMM</name>
<dbReference type="STRING" id="682795.AciX8_2178"/>
<evidence type="ECO:0000256" key="2">
    <source>
        <dbReference type="RuleBase" id="RU000363"/>
    </source>
</evidence>
<dbReference type="CDD" id="cd05233">
    <property type="entry name" value="SDR_c"/>
    <property type="match status" value="1"/>
</dbReference>
<proteinExistence type="inferred from homology"/>
<keyword evidence="4" id="KW-1185">Reference proteome</keyword>
<dbReference type="PANTHER" id="PTHR42879">
    <property type="entry name" value="3-OXOACYL-(ACYL-CARRIER-PROTEIN) REDUCTASE"/>
    <property type="match status" value="1"/>
</dbReference>
<dbReference type="AlphaFoldDB" id="G8NVC1"/>
<organism evidence="3 4">
    <name type="scientific">Granulicella mallensis (strain ATCC BAA-1857 / DSM 23137 / MP5ACTX8)</name>
    <dbReference type="NCBI Taxonomy" id="682795"/>
    <lineage>
        <taxon>Bacteria</taxon>
        <taxon>Pseudomonadati</taxon>
        <taxon>Acidobacteriota</taxon>
        <taxon>Terriglobia</taxon>
        <taxon>Terriglobales</taxon>
        <taxon>Acidobacteriaceae</taxon>
        <taxon>Granulicella</taxon>
    </lineage>
</organism>
<dbReference type="InterPro" id="IPR002347">
    <property type="entry name" value="SDR_fam"/>
</dbReference>
<dbReference type="HOGENOM" id="CLU_010194_1_2_0"/>
<dbReference type="PRINTS" id="PR00080">
    <property type="entry name" value="SDRFAMILY"/>
</dbReference>
<protein>
    <submittedName>
        <fullName evidence="3">3-oxoacyl-(Acyl-carrier-protein) reductase</fullName>
        <ecNumber evidence="3">1.1.1.100</ecNumber>
    </submittedName>
</protein>
<dbReference type="Proteomes" id="UP000007113">
    <property type="component" value="Chromosome"/>
</dbReference>
<gene>
    <name evidence="3" type="ordered locus">AciX8_2178</name>
</gene>
<dbReference type="GO" id="GO:0032787">
    <property type="term" value="P:monocarboxylic acid metabolic process"/>
    <property type="evidence" value="ECO:0007669"/>
    <property type="project" value="UniProtKB-ARBA"/>
</dbReference>
<evidence type="ECO:0000313" key="3">
    <source>
        <dbReference type="EMBL" id="AEU36502.1"/>
    </source>
</evidence>
<dbReference type="InterPro" id="IPR050259">
    <property type="entry name" value="SDR"/>
</dbReference>
<accession>G8NVC1</accession>
<dbReference type="Pfam" id="PF00106">
    <property type="entry name" value="adh_short"/>
    <property type="match status" value="1"/>
</dbReference>
<dbReference type="SUPFAM" id="SSF51735">
    <property type="entry name" value="NAD(P)-binding Rossmann-fold domains"/>
    <property type="match status" value="1"/>
</dbReference>
<dbReference type="RefSeq" id="WP_014265380.1">
    <property type="nucleotide sequence ID" value="NC_016631.1"/>
</dbReference>
<dbReference type="EMBL" id="CP003130">
    <property type="protein sequence ID" value="AEU36502.1"/>
    <property type="molecule type" value="Genomic_DNA"/>
</dbReference>
<dbReference type="PANTHER" id="PTHR42879:SF6">
    <property type="entry name" value="NADPH-DEPENDENT REDUCTASE BACG"/>
    <property type="match status" value="1"/>
</dbReference>
<dbReference type="OrthoDB" id="9803333at2"/>
<dbReference type="GO" id="GO:0004316">
    <property type="term" value="F:3-oxoacyl-[acyl-carrier-protein] reductase (NADPH) activity"/>
    <property type="evidence" value="ECO:0007669"/>
    <property type="project" value="UniProtKB-EC"/>
</dbReference>
<evidence type="ECO:0000313" key="4">
    <source>
        <dbReference type="Proteomes" id="UP000007113"/>
    </source>
</evidence>